<dbReference type="EMBL" id="FWXR01000001">
    <property type="protein sequence ID" value="SMC32628.1"/>
    <property type="molecule type" value="Genomic_DNA"/>
</dbReference>
<gene>
    <name evidence="1" type="ORF">SAMN06297251_10158</name>
</gene>
<dbReference type="AlphaFoldDB" id="A0A1W1YA49"/>
<name>A0A1W1YA49_9HYPH</name>
<keyword evidence="2" id="KW-1185">Reference proteome</keyword>
<reference evidence="1 2" key="1">
    <citation type="submission" date="2017-04" db="EMBL/GenBank/DDBJ databases">
        <authorList>
            <person name="Afonso C.L."/>
            <person name="Miller P.J."/>
            <person name="Scott M.A."/>
            <person name="Spackman E."/>
            <person name="Goraichik I."/>
            <person name="Dimitrov K.M."/>
            <person name="Suarez D.L."/>
            <person name="Swayne D.E."/>
        </authorList>
    </citation>
    <scope>NUCLEOTIDE SEQUENCE [LARGE SCALE GENOMIC DNA]</scope>
    <source>
        <strain evidence="1 2">CGMCC 1.10972</strain>
    </source>
</reference>
<dbReference type="Proteomes" id="UP000192656">
    <property type="component" value="Unassembled WGS sequence"/>
</dbReference>
<accession>A0A1W1YA49</accession>
<dbReference type="RefSeq" id="WP_139798133.1">
    <property type="nucleotide sequence ID" value="NZ_FWXR01000001.1"/>
</dbReference>
<evidence type="ECO:0000313" key="2">
    <source>
        <dbReference type="Proteomes" id="UP000192656"/>
    </source>
</evidence>
<proteinExistence type="predicted"/>
<organism evidence="1 2">
    <name type="scientific">Fulvimarina manganoxydans</name>
    <dbReference type="NCBI Taxonomy" id="937218"/>
    <lineage>
        <taxon>Bacteria</taxon>
        <taxon>Pseudomonadati</taxon>
        <taxon>Pseudomonadota</taxon>
        <taxon>Alphaproteobacteria</taxon>
        <taxon>Hyphomicrobiales</taxon>
        <taxon>Aurantimonadaceae</taxon>
        <taxon>Fulvimarina</taxon>
    </lineage>
</organism>
<evidence type="ECO:0000313" key="1">
    <source>
        <dbReference type="EMBL" id="SMC32628.1"/>
    </source>
</evidence>
<protein>
    <submittedName>
        <fullName evidence="1">Uncharacterized protein</fullName>
    </submittedName>
</protein>
<sequence>MSMETKMIAGGIGLASALHSAMVTGQANAAARRLAEIDQSGEEAVAILTAGLRREHARRLRTEAALAEAHEEIVMLRQMLRSRGVPA</sequence>